<accession>A0A9P4JA55</accession>
<protein>
    <submittedName>
        <fullName evidence="1">Uncharacterized protein</fullName>
    </submittedName>
</protein>
<dbReference type="AlphaFoldDB" id="A0A9P4JA55"/>
<gene>
    <name evidence="1" type="ORF">K461DRAFT_273920</name>
</gene>
<evidence type="ECO:0000313" key="1">
    <source>
        <dbReference type="EMBL" id="KAF2157701.1"/>
    </source>
</evidence>
<comment type="caution">
    <text evidence="1">The sequence shown here is derived from an EMBL/GenBank/DDBJ whole genome shotgun (WGS) entry which is preliminary data.</text>
</comment>
<reference evidence="1" key="1">
    <citation type="journal article" date="2020" name="Stud. Mycol.">
        <title>101 Dothideomycetes genomes: a test case for predicting lifestyles and emergence of pathogens.</title>
        <authorList>
            <person name="Haridas S."/>
            <person name="Albert R."/>
            <person name="Binder M."/>
            <person name="Bloem J."/>
            <person name="Labutti K."/>
            <person name="Salamov A."/>
            <person name="Andreopoulos B."/>
            <person name="Baker S."/>
            <person name="Barry K."/>
            <person name="Bills G."/>
            <person name="Bluhm B."/>
            <person name="Cannon C."/>
            <person name="Castanera R."/>
            <person name="Culley D."/>
            <person name="Daum C."/>
            <person name="Ezra D."/>
            <person name="Gonzalez J."/>
            <person name="Henrissat B."/>
            <person name="Kuo A."/>
            <person name="Liang C."/>
            <person name="Lipzen A."/>
            <person name="Lutzoni F."/>
            <person name="Magnuson J."/>
            <person name="Mondo S."/>
            <person name="Nolan M."/>
            <person name="Ohm R."/>
            <person name="Pangilinan J."/>
            <person name="Park H.-J."/>
            <person name="Ramirez L."/>
            <person name="Alfaro M."/>
            <person name="Sun H."/>
            <person name="Tritt A."/>
            <person name="Yoshinaga Y."/>
            <person name="Zwiers L.-H."/>
            <person name="Turgeon B."/>
            <person name="Goodwin S."/>
            <person name="Spatafora J."/>
            <person name="Crous P."/>
            <person name="Grigoriev I."/>
        </authorList>
    </citation>
    <scope>NUCLEOTIDE SEQUENCE</scope>
    <source>
        <strain evidence="1">CBS 260.36</strain>
    </source>
</reference>
<keyword evidence="2" id="KW-1185">Reference proteome</keyword>
<name>A0A9P4JA55_9PEZI</name>
<evidence type="ECO:0000313" key="2">
    <source>
        <dbReference type="Proteomes" id="UP000799439"/>
    </source>
</evidence>
<dbReference type="EMBL" id="ML996081">
    <property type="protein sequence ID" value="KAF2157701.1"/>
    <property type="molecule type" value="Genomic_DNA"/>
</dbReference>
<sequence length="70" mass="7811">MSCFPTFSTRLPLRSLILAARADLIAFLGMVTRPLSFAALNSLVPQLRPNRVSNLAALLHRVSRRHPNFP</sequence>
<organism evidence="1 2">
    <name type="scientific">Myriangium duriaei CBS 260.36</name>
    <dbReference type="NCBI Taxonomy" id="1168546"/>
    <lineage>
        <taxon>Eukaryota</taxon>
        <taxon>Fungi</taxon>
        <taxon>Dikarya</taxon>
        <taxon>Ascomycota</taxon>
        <taxon>Pezizomycotina</taxon>
        <taxon>Dothideomycetes</taxon>
        <taxon>Dothideomycetidae</taxon>
        <taxon>Myriangiales</taxon>
        <taxon>Myriangiaceae</taxon>
        <taxon>Myriangium</taxon>
    </lineage>
</organism>
<dbReference type="Proteomes" id="UP000799439">
    <property type="component" value="Unassembled WGS sequence"/>
</dbReference>
<proteinExistence type="predicted"/>